<dbReference type="AlphaFoldDB" id="A0A9P5ZKQ1"/>
<dbReference type="Proteomes" id="UP000807025">
    <property type="component" value="Unassembled WGS sequence"/>
</dbReference>
<name>A0A9P5ZKQ1_PLEER</name>
<protein>
    <submittedName>
        <fullName evidence="1">Uncharacterized protein</fullName>
    </submittedName>
</protein>
<dbReference type="EMBL" id="MU154667">
    <property type="protein sequence ID" value="KAF9489559.1"/>
    <property type="molecule type" value="Genomic_DNA"/>
</dbReference>
<sequence length="164" mass="18261">MQSYKYEFSHPVILNIHTVLTHSHWLSDSASAAKRKTETVTEPSAGFHAPSVLLKFSNIDCCIISAPRPNASTPSNIHTHRSHSRPRSGEQLTLEYILNLSISKFQVPWSPVMYSKSTTSGDIELWRFSGASKSDAVPTIISSASYNDFHQQRRGRTAIMDTAV</sequence>
<organism evidence="1 2">
    <name type="scientific">Pleurotus eryngii</name>
    <name type="common">Boletus of the steppes</name>
    <dbReference type="NCBI Taxonomy" id="5323"/>
    <lineage>
        <taxon>Eukaryota</taxon>
        <taxon>Fungi</taxon>
        <taxon>Dikarya</taxon>
        <taxon>Basidiomycota</taxon>
        <taxon>Agaricomycotina</taxon>
        <taxon>Agaricomycetes</taxon>
        <taxon>Agaricomycetidae</taxon>
        <taxon>Agaricales</taxon>
        <taxon>Pleurotineae</taxon>
        <taxon>Pleurotaceae</taxon>
        <taxon>Pleurotus</taxon>
    </lineage>
</organism>
<reference evidence="1" key="1">
    <citation type="submission" date="2020-11" db="EMBL/GenBank/DDBJ databases">
        <authorList>
            <consortium name="DOE Joint Genome Institute"/>
            <person name="Ahrendt S."/>
            <person name="Riley R."/>
            <person name="Andreopoulos W."/>
            <person name="Labutti K."/>
            <person name="Pangilinan J."/>
            <person name="Ruiz-Duenas F.J."/>
            <person name="Barrasa J.M."/>
            <person name="Sanchez-Garcia M."/>
            <person name="Camarero S."/>
            <person name="Miyauchi S."/>
            <person name="Serrano A."/>
            <person name="Linde D."/>
            <person name="Babiker R."/>
            <person name="Drula E."/>
            <person name="Ayuso-Fernandez I."/>
            <person name="Pacheco R."/>
            <person name="Padilla G."/>
            <person name="Ferreira P."/>
            <person name="Barriuso J."/>
            <person name="Kellner H."/>
            <person name="Castanera R."/>
            <person name="Alfaro M."/>
            <person name="Ramirez L."/>
            <person name="Pisabarro A.G."/>
            <person name="Kuo A."/>
            <person name="Tritt A."/>
            <person name="Lipzen A."/>
            <person name="He G."/>
            <person name="Yan M."/>
            <person name="Ng V."/>
            <person name="Cullen D."/>
            <person name="Martin F."/>
            <person name="Rosso M.-N."/>
            <person name="Henrissat B."/>
            <person name="Hibbett D."/>
            <person name="Martinez A.T."/>
            <person name="Grigoriev I.V."/>
        </authorList>
    </citation>
    <scope>NUCLEOTIDE SEQUENCE</scope>
    <source>
        <strain evidence="1">ATCC 90797</strain>
    </source>
</reference>
<proteinExistence type="predicted"/>
<accession>A0A9P5ZKQ1</accession>
<keyword evidence="2" id="KW-1185">Reference proteome</keyword>
<evidence type="ECO:0000313" key="1">
    <source>
        <dbReference type="EMBL" id="KAF9489559.1"/>
    </source>
</evidence>
<evidence type="ECO:0000313" key="2">
    <source>
        <dbReference type="Proteomes" id="UP000807025"/>
    </source>
</evidence>
<comment type="caution">
    <text evidence="1">The sequence shown here is derived from an EMBL/GenBank/DDBJ whole genome shotgun (WGS) entry which is preliminary data.</text>
</comment>
<gene>
    <name evidence="1" type="ORF">BDN71DRAFT_1499000</name>
</gene>